<dbReference type="PANTHER" id="PTHR10827:SF98">
    <property type="entry name" value="45 KDA CALCIUM-BINDING PROTEIN"/>
    <property type="match status" value="1"/>
</dbReference>
<evidence type="ECO:0000256" key="8">
    <source>
        <dbReference type="SAM" id="MobiDB-lite"/>
    </source>
</evidence>
<dbReference type="InterPro" id="IPR019577">
    <property type="entry name" value="SPARC/Testican_Ca-bd-dom"/>
</dbReference>
<feature type="compositionally biased region" description="Low complexity" evidence="8">
    <location>
        <begin position="902"/>
        <end position="912"/>
    </location>
</feature>
<dbReference type="InterPro" id="IPR018247">
    <property type="entry name" value="EF_Hand_1_Ca_BS"/>
</dbReference>
<feature type="compositionally biased region" description="Polar residues" evidence="8">
    <location>
        <begin position="139"/>
        <end position="159"/>
    </location>
</feature>
<feature type="compositionally biased region" description="Acidic residues" evidence="8">
    <location>
        <begin position="913"/>
        <end position="923"/>
    </location>
</feature>
<evidence type="ECO:0000256" key="5">
    <source>
        <dbReference type="ARBA" id="ARBA00022837"/>
    </source>
</evidence>
<dbReference type="InterPro" id="IPR011992">
    <property type="entry name" value="EF-hand-dom_pair"/>
</dbReference>
<keyword evidence="9" id="KW-0732">Signal</keyword>
<keyword evidence="6" id="KW-1015">Disulfide bond</keyword>
<sequence length="934" mass="102791">MYQSCLCIVITRLWLLVLPACHGQLNQAAQQPAQNGGFSTQFPASPQQQQPASNQGPQQQNQQTQPSFNNFPPGPAQQQQPGFPPNLFNTNVQRPNSLNFPPNSPQVQQPQQQGEQSQQPQIQQQNQQQNQQQPASNQFNGQAPTNHPSLSTHTQNSTPPVDKNVDLDGDGALSLAEVQYAAFVHHGLSSSVVENLFNEVDKNKDGYLTSIEFNEIRPLVLAKAENAALRYLQSVDTDHNGLLSLEEAQNYILKEYGISNRDVERIWRLTVPSSSDEMDAVLFSKLRRRIRGMSIRLARQIMKIADKNEDGHIDLKEAQMIAFEQEGIGAGDVIEMSAGVDDNNDGELNAPEFADFQRIVRARAVETSKKALKVVDTDGSDSITMNEAKQIAFDHYGFEESTLEPFFAQADENEDGQLDAVEFAGFRSVIRSRAVKNALNILPDVDEDADQDRSGSLDKVELADFVRLVRLSAIKYVNDHFREYDKNRDKLVTIDELEQIVKDRYHVEPATTKKFFDRVDVDRSGDLNAGEIVDFRHEIRRHVSDRNVQAELEVQNRREMAEIEAKLRSEAEEKKQTETRKSSGKTEGSQENSDDDTNSQEDRLENAQSPASAKKAASEAKPDSANASKTIQPLKHRDENPSTDKAAAAVDRNDEQLALGSSNSGQTPTSNSQEEEQDDAAEQQPSDSPSEDTAVSTPQQQATSEVDSGEQAEEAPASESESPAEQTTPQPPFTITSTQASTTTTQEETTTPEQASEEPQTIPPPKKKARKSHRKKTTTPAMVREPETTSSTHESNISSVSSPETTTTTAPPPISTTTSQEPSSSVQQTSTNQASSLATETSPSTAMPESIELASSISATTPKEVVTETGSTIAPISTTSLPEQQPSTTSKAVKKKRRKQKTTTTTTTTTPAYDDEEEEEEISQETSEHPPAKH</sequence>
<feature type="compositionally biased region" description="Basic and acidic residues" evidence="8">
    <location>
        <begin position="567"/>
        <end position="581"/>
    </location>
</feature>
<protein>
    <submittedName>
        <fullName evidence="12">EF-hand domain-containing protein</fullName>
    </submittedName>
</protein>
<proteinExistence type="predicted"/>
<dbReference type="PROSITE" id="PS50222">
    <property type="entry name" value="EF_HAND_2"/>
    <property type="match status" value="4"/>
</dbReference>
<accession>A0A915CYD1</accession>
<feature type="region of interest" description="Disordered" evidence="8">
    <location>
        <begin position="567"/>
        <end position="934"/>
    </location>
</feature>
<evidence type="ECO:0000256" key="6">
    <source>
        <dbReference type="ARBA" id="ARBA00023157"/>
    </source>
</evidence>
<dbReference type="PANTHER" id="PTHR10827">
    <property type="entry name" value="RETICULOCALBIN"/>
    <property type="match status" value="1"/>
</dbReference>
<feature type="compositionally biased region" description="Low complexity" evidence="8">
    <location>
        <begin position="736"/>
        <end position="760"/>
    </location>
</feature>
<feature type="compositionally biased region" description="Polar residues" evidence="8">
    <location>
        <begin position="685"/>
        <end position="706"/>
    </location>
</feature>
<dbReference type="SUPFAM" id="SSF47473">
    <property type="entry name" value="EF-hand"/>
    <property type="match status" value="3"/>
</dbReference>
<evidence type="ECO:0000256" key="7">
    <source>
        <dbReference type="ARBA" id="ARBA00023180"/>
    </source>
</evidence>
<feature type="compositionally biased region" description="Polar residues" evidence="8">
    <location>
        <begin position="820"/>
        <end position="861"/>
    </location>
</feature>
<evidence type="ECO:0000256" key="1">
    <source>
        <dbReference type="ARBA" id="ARBA00004613"/>
    </source>
</evidence>
<dbReference type="WBParaSite" id="jg13888.1">
    <property type="protein sequence ID" value="jg13888.1"/>
    <property type="gene ID" value="jg13888"/>
</dbReference>
<feature type="signal peptide" evidence="9">
    <location>
        <begin position="1"/>
        <end position="23"/>
    </location>
</feature>
<keyword evidence="3" id="KW-0479">Metal-binding</keyword>
<dbReference type="SMART" id="SM00054">
    <property type="entry name" value="EFh"/>
    <property type="match status" value="9"/>
</dbReference>
<feature type="compositionally biased region" description="Polar residues" evidence="8">
    <location>
        <begin position="788"/>
        <end position="797"/>
    </location>
</feature>
<feature type="domain" description="EF-hand" evidence="10">
    <location>
        <begin position="363"/>
        <end position="398"/>
    </location>
</feature>
<feature type="compositionally biased region" description="Low complexity" evidence="8">
    <location>
        <begin position="714"/>
        <end position="726"/>
    </location>
</feature>
<name>A0A915CYD1_9BILA</name>
<feature type="compositionally biased region" description="Basic residues" evidence="8">
    <location>
        <begin position="892"/>
        <end position="901"/>
    </location>
</feature>
<feature type="chain" id="PRO_5037679099" evidence="9">
    <location>
        <begin position="24"/>
        <end position="934"/>
    </location>
</feature>
<feature type="compositionally biased region" description="Polar residues" evidence="8">
    <location>
        <begin position="659"/>
        <end position="672"/>
    </location>
</feature>
<keyword evidence="7" id="KW-0325">Glycoprotein</keyword>
<evidence type="ECO:0000256" key="3">
    <source>
        <dbReference type="ARBA" id="ARBA00022723"/>
    </source>
</evidence>
<reference evidence="12" key="1">
    <citation type="submission" date="2022-11" db="UniProtKB">
        <authorList>
            <consortium name="WormBaseParasite"/>
        </authorList>
    </citation>
    <scope>IDENTIFICATION</scope>
</reference>
<feature type="domain" description="EF-hand" evidence="10">
    <location>
        <begin position="293"/>
        <end position="328"/>
    </location>
</feature>
<organism evidence="11 12">
    <name type="scientific">Ditylenchus dipsaci</name>
    <dbReference type="NCBI Taxonomy" id="166011"/>
    <lineage>
        <taxon>Eukaryota</taxon>
        <taxon>Metazoa</taxon>
        <taxon>Ecdysozoa</taxon>
        <taxon>Nematoda</taxon>
        <taxon>Chromadorea</taxon>
        <taxon>Rhabditida</taxon>
        <taxon>Tylenchina</taxon>
        <taxon>Tylenchomorpha</taxon>
        <taxon>Sphaerularioidea</taxon>
        <taxon>Anguinidae</taxon>
        <taxon>Anguininae</taxon>
        <taxon>Ditylenchus</taxon>
    </lineage>
</organism>
<dbReference type="Gene3D" id="1.10.238.10">
    <property type="entry name" value="EF-hand"/>
    <property type="match status" value="4"/>
</dbReference>
<feature type="compositionally biased region" description="Low complexity" evidence="8">
    <location>
        <begin position="32"/>
        <end position="81"/>
    </location>
</feature>
<keyword evidence="11" id="KW-1185">Reference proteome</keyword>
<dbReference type="Pfam" id="PF10591">
    <property type="entry name" value="SPARC_Ca_bdg"/>
    <property type="match status" value="1"/>
</dbReference>
<feature type="compositionally biased region" description="Low complexity" evidence="8">
    <location>
        <begin position="105"/>
        <end position="138"/>
    </location>
</feature>
<keyword evidence="5" id="KW-0106">Calcium</keyword>
<feature type="compositionally biased region" description="Basic residues" evidence="8">
    <location>
        <begin position="765"/>
        <end position="777"/>
    </location>
</feature>
<dbReference type="GO" id="GO:0005576">
    <property type="term" value="C:extracellular region"/>
    <property type="evidence" value="ECO:0007669"/>
    <property type="project" value="UniProtKB-SubCell"/>
</dbReference>
<feature type="region of interest" description="Disordered" evidence="8">
    <location>
        <begin position="32"/>
        <end position="168"/>
    </location>
</feature>
<evidence type="ECO:0000259" key="10">
    <source>
        <dbReference type="PROSITE" id="PS50222"/>
    </source>
</evidence>
<dbReference type="AlphaFoldDB" id="A0A915CYD1"/>
<dbReference type="GO" id="GO:0005509">
    <property type="term" value="F:calcium ion binding"/>
    <property type="evidence" value="ECO:0007669"/>
    <property type="project" value="InterPro"/>
</dbReference>
<dbReference type="InterPro" id="IPR002048">
    <property type="entry name" value="EF_hand_dom"/>
</dbReference>
<feature type="compositionally biased region" description="Low complexity" evidence="8">
    <location>
        <begin position="798"/>
        <end position="819"/>
    </location>
</feature>
<keyword evidence="4" id="KW-0677">Repeat</keyword>
<feature type="compositionally biased region" description="Polar residues" evidence="8">
    <location>
        <begin position="868"/>
        <end position="886"/>
    </location>
</feature>
<feature type="domain" description="EF-hand" evidence="10">
    <location>
        <begin position="188"/>
        <end position="223"/>
    </location>
</feature>
<evidence type="ECO:0000256" key="2">
    <source>
        <dbReference type="ARBA" id="ARBA00022525"/>
    </source>
</evidence>
<evidence type="ECO:0000313" key="11">
    <source>
        <dbReference type="Proteomes" id="UP000887574"/>
    </source>
</evidence>
<dbReference type="GO" id="GO:0005783">
    <property type="term" value="C:endoplasmic reticulum"/>
    <property type="evidence" value="ECO:0007669"/>
    <property type="project" value="TreeGrafter"/>
</dbReference>
<feature type="domain" description="EF-hand" evidence="10">
    <location>
        <begin position="472"/>
        <end position="507"/>
    </location>
</feature>
<dbReference type="Proteomes" id="UP000887574">
    <property type="component" value="Unplaced"/>
</dbReference>
<feature type="compositionally biased region" description="Polar residues" evidence="8">
    <location>
        <begin position="87"/>
        <end position="100"/>
    </location>
</feature>
<dbReference type="GO" id="GO:0017156">
    <property type="term" value="P:calcium-ion regulated exocytosis"/>
    <property type="evidence" value="ECO:0007669"/>
    <property type="project" value="TreeGrafter"/>
</dbReference>
<evidence type="ECO:0000256" key="9">
    <source>
        <dbReference type="SAM" id="SignalP"/>
    </source>
</evidence>
<comment type="subcellular location">
    <subcellularLocation>
        <location evidence="1">Secreted</location>
    </subcellularLocation>
</comment>
<keyword evidence="2" id="KW-0964">Secreted</keyword>
<dbReference type="PROSITE" id="PS00018">
    <property type="entry name" value="EF_HAND_1"/>
    <property type="match status" value="4"/>
</dbReference>
<evidence type="ECO:0000256" key="4">
    <source>
        <dbReference type="ARBA" id="ARBA00022737"/>
    </source>
</evidence>
<evidence type="ECO:0000313" key="12">
    <source>
        <dbReference type="WBParaSite" id="jg13888.1"/>
    </source>
</evidence>